<protein>
    <submittedName>
        <fullName evidence="2">ATP-binding protein</fullName>
    </submittedName>
</protein>
<accession>A0ABQ2S5K5</accession>
<organism evidence="2 3">
    <name type="scientific">Deinococcus sedimenti</name>
    <dbReference type="NCBI Taxonomy" id="1867090"/>
    <lineage>
        <taxon>Bacteria</taxon>
        <taxon>Thermotogati</taxon>
        <taxon>Deinococcota</taxon>
        <taxon>Deinococci</taxon>
        <taxon>Deinococcales</taxon>
        <taxon>Deinococcaceae</taxon>
        <taxon>Deinococcus</taxon>
    </lineage>
</organism>
<dbReference type="InterPro" id="IPR027417">
    <property type="entry name" value="P-loop_NTPase"/>
</dbReference>
<dbReference type="InterPro" id="IPR051396">
    <property type="entry name" value="Bact_Antivir_Def_Nuclease"/>
</dbReference>
<evidence type="ECO:0000313" key="2">
    <source>
        <dbReference type="EMBL" id="GGR97232.1"/>
    </source>
</evidence>
<comment type="caution">
    <text evidence="2">The sequence shown here is derived from an EMBL/GenBank/DDBJ whole genome shotgun (WGS) entry which is preliminary data.</text>
</comment>
<dbReference type="GO" id="GO:0005524">
    <property type="term" value="F:ATP binding"/>
    <property type="evidence" value="ECO:0007669"/>
    <property type="project" value="UniProtKB-KW"/>
</dbReference>
<evidence type="ECO:0000259" key="1">
    <source>
        <dbReference type="Pfam" id="PF13175"/>
    </source>
</evidence>
<dbReference type="PANTHER" id="PTHR43581">
    <property type="entry name" value="ATP/GTP PHOSPHATASE"/>
    <property type="match status" value="1"/>
</dbReference>
<dbReference type="SUPFAM" id="SSF52540">
    <property type="entry name" value="P-loop containing nucleoside triphosphate hydrolases"/>
    <property type="match status" value="1"/>
</dbReference>
<dbReference type="Proteomes" id="UP000644548">
    <property type="component" value="Unassembled WGS sequence"/>
</dbReference>
<feature type="domain" description="Endonuclease GajA/Old nuclease/RecF-like AAA" evidence="1">
    <location>
        <begin position="36"/>
        <end position="458"/>
    </location>
</feature>
<dbReference type="RefSeq" id="WP_189073505.1">
    <property type="nucleotide sequence ID" value="NZ_BMQN01000005.1"/>
</dbReference>
<keyword evidence="2" id="KW-0067">ATP-binding</keyword>
<name>A0ABQ2S5K5_9DEIO</name>
<dbReference type="InterPro" id="IPR041685">
    <property type="entry name" value="AAA_GajA/Old/RecF-like"/>
</dbReference>
<dbReference type="PANTHER" id="PTHR43581:SF2">
    <property type="entry name" value="EXCINUCLEASE ATPASE SUBUNIT"/>
    <property type="match status" value="1"/>
</dbReference>
<evidence type="ECO:0000313" key="3">
    <source>
        <dbReference type="Proteomes" id="UP000644548"/>
    </source>
</evidence>
<reference evidence="3" key="1">
    <citation type="journal article" date="2019" name="Int. J. Syst. Evol. Microbiol.">
        <title>The Global Catalogue of Microorganisms (GCM) 10K type strain sequencing project: providing services to taxonomists for standard genome sequencing and annotation.</title>
        <authorList>
            <consortium name="The Broad Institute Genomics Platform"/>
            <consortium name="The Broad Institute Genome Sequencing Center for Infectious Disease"/>
            <person name="Wu L."/>
            <person name="Ma J."/>
        </authorList>
    </citation>
    <scope>NUCLEOTIDE SEQUENCE [LARGE SCALE GENOMIC DNA]</scope>
    <source>
        <strain evidence="3">JCM 31405</strain>
    </source>
</reference>
<dbReference type="Gene3D" id="3.40.50.300">
    <property type="entry name" value="P-loop containing nucleotide triphosphate hydrolases"/>
    <property type="match status" value="1"/>
</dbReference>
<dbReference type="Pfam" id="PF13175">
    <property type="entry name" value="AAA_15"/>
    <property type="match status" value="1"/>
</dbReference>
<sequence length="479" mass="56102">MTRQNYKRKRRSDTTSQVKSFSVVKLNGNLNVNCLFRDNKLVLVGENGYGKTTILVMLYYTMTRQWVKLRKYDFESIELVFGNKNLKFSKSELEVNLVDMPYKNEIAKYIEENALEDIIEESPISFIRDASQIMGIPSIYFRRYVDMISNIELSDNVGEIDKYIMENMNFQVLYLPTYRRIEQDIRKIFPDVARRFNESLDKRSDNSKNYIEFVEFGMNDVDKLLSEELNRLREVFRGSLVGLTNRFLAGILSRNYATNSDIEVNPELYDMLKSRYSKELEITLGVPGFEKTIEDISKKRSKTDHDKIVQYFWQQLLNVYFEQYIASSSMLNFTNIVDGYLVNKDAIFNSQDYSFSIVRNAKKDKSKKENKNNPYLLFPDDINQDNKLKIKLKSLSSGEKQIISLFAHLHFGKFEKAFVIIDEPELSLSIDWQRSFLSDIVSIPNVIGLFSVTHSPFIFDNELEKYTHDLSEFSVMSNE</sequence>
<gene>
    <name evidence="2" type="ORF">GCM10008960_25030</name>
</gene>
<dbReference type="EMBL" id="BMQN01000005">
    <property type="protein sequence ID" value="GGR97232.1"/>
    <property type="molecule type" value="Genomic_DNA"/>
</dbReference>
<keyword evidence="3" id="KW-1185">Reference proteome</keyword>
<proteinExistence type="predicted"/>
<keyword evidence="2" id="KW-0547">Nucleotide-binding</keyword>